<evidence type="ECO:0000256" key="5">
    <source>
        <dbReference type="ARBA" id="ARBA00022692"/>
    </source>
</evidence>
<feature type="transmembrane region" description="Helical" evidence="9">
    <location>
        <begin position="21"/>
        <end position="38"/>
    </location>
</feature>
<feature type="region of interest" description="Disordered" evidence="8">
    <location>
        <begin position="431"/>
        <end position="460"/>
    </location>
</feature>
<feature type="compositionally biased region" description="Basic and acidic residues" evidence="8">
    <location>
        <begin position="153"/>
        <end position="162"/>
    </location>
</feature>
<dbReference type="Pfam" id="PF01594">
    <property type="entry name" value="AI-2E_transport"/>
    <property type="match status" value="2"/>
</dbReference>
<evidence type="ECO:0000256" key="2">
    <source>
        <dbReference type="ARBA" id="ARBA00009773"/>
    </source>
</evidence>
<proteinExistence type="inferred from homology"/>
<evidence type="ECO:0000256" key="4">
    <source>
        <dbReference type="ARBA" id="ARBA00022475"/>
    </source>
</evidence>
<evidence type="ECO:0000256" key="6">
    <source>
        <dbReference type="ARBA" id="ARBA00022989"/>
    </source>
</evidence>
<comment type="caution">
    <text evidence="10">The sequence shown here is derived from an EMBL/GenBank/DDBJ whole genome shotgun (WGS) entry which is preliminary data.</text>
</comment>
<keyword evidence="6 9" id="KW-1133">Transmembrane helix</keyword>
<organism evidence="10 11">
    <name type="scientific">Polyangium mundeleinium</name>
    <dbReference type="NCBI Taxonomy" id="2995306"/>
    <lineage>
        <taxon>Bacteria</taxon>
        <taxon>Pseudomonadati</taxon>
        <taxon>Myxococcota</taxon>
        <taxon>Polyangia</taxon>
        <taxon>Polyangiales</taxon>
        <taxon>Polyangiaceae</taxon>
        <taxon>Polyangium</taxon>
    </lineage>
</organism>
<dbReference type="InterPro" id="IPR002549">
    <property type="entry name" value="AI-2E-like"/>
</dbReference>
<feature type="transmembrane region" description="Helical" evidence="9">
    <location>
        <begin position="318"/>
        <end position="339"/>
    </location>
</feature>
<protein>
    <submittedName>
        <fullName evidence="10">AI-2E family transporter</fullName>
    </submittedName>
</protein>
<evidence type="ECO:0000313" key="10">
    <source>
        <dbReference type="EMBL" id="MDC0741890.1"/>
    </source>
</evidence>
<evidence type="ECO:0000256" key="9">
    <source>
        <dbReference type="SAM" id="Phobius"/>
    </source>
</evidence>
<keyword evidence="5 9" id="KW-0812">Transmembrane</keyword>
<comment type="similarity">
    <text evidence="2">Belongs to the autoinducer-2 exporter (AI-2E) (TC 2.A.86) family.</text>
</comment>
<feature type="transmembrane region" description="Helical" evidence="9">
    <location>
        <begin position="346"/>
        <end position="366"/>
    </location>
</feature>
<comment type="subcellular location">
    <subcellularLocation>
        <location evidence="1">Cell membrane</location>
        <topology evidence="1">Multi-pass membrane protein</topology>
    </subcellularLocation>
</comment>
<dbReference type="InterPro" id="IPR006311">
    <property type="entry name" value="TAT_signal"/>
</dbReference>
<feature type="transmembrane region" description="Helical" evidence="9">
    <location>
        <begin position="73"/>
        <end position="95"/>
    </location>
</feature>
<dbReference type="Proteomes" id="UP001221411">
    <property type="component" value="Unassembled WGS sequence"/>
</dbReference>
<sequence>MSEAPPPVSTLPPERKAARRIFLATSAVLVVALCIVAHDVMLPFVLALVVAYVLTPAVLRVERMRVPRWAAILLVYAMTLGAIGGFIGMIVPRLVTEGQALASEWPNLTRKVRNEWLPAIDARLMRWSGQRPAEEAPAPTPNPVPEVNAGEPSKADARAEERPPLRIVKRDDGSYDVFVSEDLRLHEVQHGTWEVVNQEPKQLSSAGLLREGFDKGLLYLRQNATVVLQIGQRIAGAISRGIFNLFMTLMLAGYIILTHEKILAFFRDLWDPTSHHTFHRFMRRLDRGLSGVVRGQLLICLVNGVLSAIGFWLFHLKYWPILSILAAVMSLIPIFGSILSSVPAVLIGLTQSPMTAVGVLAWIVGIHQLEANFLNPKIIGDAAKIHPVLVVFSLLVGEHFFQITGALFAVPCMSIAQTIFLHFRESTMGLSDPMSSHPPSAKVRPDVKETPPEPEAGAPG</sequence>
<keyword evidence="11" id="KW-1185">Reference proteome</keyword>
<dbReference type="PANTHER" id="PTHR21716:SF53">
    <property type="entry name" value="PERMEASE PERM-RELATED"/>
    <property type="match status" value="1"/>
</dbReference>
<keyword evidence="4" id="KW-1003">Cell membrane</keyword>
<reference evidence="10 11" key="1">
    <citation type="submission" date="2022-11" db="EMBL/GenBank/DDBJ databases">
        <title>Minimal conservation of predation-associated metabolite biosynthetic gene clusters underscores biosynthetic potential of Myxococcota including descriptions for ten novel species: Archangium lansinium sp. nov., Myxococcus landrumus sp. nov., Nannocystis bai.</title>
        <authorList>
            <person name="Ahearne A."/>
            <person name="Stevens C."/>
            <person name="Dowd S."/>
        </authorList>
    </citation>
    <scope>NUCLEOTIDE SEQUENCE [LARGE SCALE GENOMIC DNA]</scope>
    <source>
        <strain evidence="10 11">RJM3</strain>
    </source>
</reference>
<dbReference type="PANTHER" id="PTHR21716">
    <property type="entry name" value="TRANSMEMBRANE PROTEIN"/>
    <property type="match status" value="1"/>
</dbReference>
<evidence type="ECO:0000256" key="7">
    <source>
        <dbReference type="ARBA" id="ARBA00023136"/>
    </source>
</evidence>
<evidence type="ECO:0000256" key="3">
    <source>
        <dbReference type="ARBA" id="ARBA00022448"/>
    </source>
</evidence>
<feature type="region of interest" description="Disordered" evidence="8">
    <location>
        <begin position="130"/>
        <end position="162"/>
    </location>
</feature>
<feature type="transmembrane region" description="Helical" evidence="9">
    <location>
        <begin position="292"/>
        <end position="312"/>
    </location>
</feature>
<feature type="transmembrane region" description="Helical" evidence="9">
    <location>
        <begin position="237"/>
        <end position="257"/>
    </location>
</feature>
<evidence type="ECO:0000256" key="1">
    <source>
        <dbReference type="ARBA" id="ARBA00004651"/>
    </source>
</evidence>
<evidence type="ECO:0000313" key="11">
    <source>
        <dbReference type="Proteomes" id="UP001221411"/>
    </source>
</evidence>
<keyword evidence="7 9" id="KW-0472">Membrane</keyword>
<gene>
    <name evidence="10" type="ORF">POL67_11070</name>
</gene>
<accession>A0ABT5EJ97</accession>
<evidence type="ECO:0000256" key="8">
    <source>
        <dbReference type="SAM" id="MobiDB-lite"/>
    </source>
</evidence>
<dbReference type="RefSeq" id="WP_271917219.1">
    <property type="nucleotide sequence ID" value="NZ_JAQNDO010000001.1"/>
</dbReference>
<name>A0ABT5EJ97_9BACT</name>
<dbReference type="PROSITE" id="PS51318">
    <property type="entry name" value="TAT"/>
    <property type="match status" value="1"/>
</dbReference>
<dbReference type="EMBL" id="JAQNDO010000001">
    <property type="protein sequence ID" value="MDC0741890.1"/>
    <property type="molecule type" value="Genomic_DNA"/>
</dbReference>
<keyword evidence="3" id="KW-0813">Transport</keyword>